<organism evidence="2 3">
    <name type="scientific">Pseudooceanicola nanhaiensis</name>
    <dbReference type="NCBI Taxonomy" id="375761"/>
    <lineage>
        <taxon>Bacteria</taxon>
        <taxon>Pseudomonadati</taxon>
        <taxon>Pseudomonadota</taxon>
        <taxon>Alphaproteobacteria</taxon>
        <taxon>Rhodobacterales</taxon>
        <taxon>Paracoccaceae</taxon>
        <taxon>Pseudooceanicola</taxon>
    </lineage>
</organism>
<evidence type="ECO:0000313" key="2">
    <source>
        <dbReference type="EMBL" id="GGL85744.1"/>
    </source>
</evidence>
<sequence length="237" mass="26025">MDNGWEASAGPWIESLGAAGDFGREHVLDAPMLARVGHGRFERMLDVGCGEGRFCRMTAPRVRERVGIDPTRALLDAARARDPEGRYIEARAEALPFADASFDLVVSYLSLIDIPDIDAAIPEMARVLAPGGTLLVANLNPFATAAVPDHRITDAAGRDQLVVDRYFDERGAWTAWRGIRIVNYHRPLSRYMNAFLAAGLQLTAFEEPQPSGGDPARVARYSAAPWFHLMAWGRPVP</sequence>
<dbReference type="GO" id="GO:0032259">
    <property type="term" value="P:methylation"/>
    <property type="evidence" value="ECO:0007669"/>
    <property type="project" value="UniProtKB-KW"/>
</dbReference>
<keyword evidence="2" id="KW-0808">Transferase</keyword>
<dbReference type="Gene3D" id="3.40.50.150">
    <property type="entry name" value="Vaccinia Virus protein VP39"/>
    <property type="match status" value="1"/>
</dbReference>
<keyword evidence="2" id="KW-0489">Methyltransferase</keyword>
<feature type="domain" description="Methyltransferase type 11" evidence="1">
    <location>
        <begin position="45"/>
        <end position="135"/>
    </location>
</feature>
<accession>A0A917SKX9</accession>
<dbReference type="SUPFAM" id="SSF53335">
    <property type="entry name" value="S-adenosyl-L-methionine-dependent methyltransferases"/>
    <property type="match status" value="1"/>
</dbReference>
<keyword evidence="3" id="KW-1185">Reference proteome</keyword>
<dbReference type="Proteomes" id="UP000649829">
    <property type="component" value="Unassembled WGS sequence"/>
</dbReference>
<dbReference type="PANTHER" id="PTHR43591:SF24">
    <property type="entry name" value="2-METHOXY-6-POLYPRENYL-1,4-BENZOQUINOL METHYLASE, MITOCHONDRIAL"/>
    <property type="match status" value="1"/>
</dbReference>
<reference evidence="2" key="2">
    <citation type="submission" date="2020-09" db="EMBL/GenBank/DDBJ databases">
        <authorList>
            <person name="Sun Q."/>
            <person name="Zhou Y."/>
        </authorList>
    </citation>
    <scope>NUCLEOTIDE SEQUENCE</scope>
    <source>
        <strain evidence="2">CGMCC 1.6293</strain>
    </source>
</reference>
<dbReference type="GO" id="GO:0008757">
    <property type="term" value="F:S-adenosylmethionine-dependent methyltransferase activity"/>
    <property type="evidence" value="ECO:0007669"/>
    <property type="project" value="InterPro"/>
</dbReference>
<reference evidence="2" key="1">
    <citation type="journal article" date="2014" name="Int. J. Syst. Evol. Microbiol.">
        <title>Complete genome sequence of Corynebacterium casei LMG S-19264T (=DSM 44701T), isolated from a smear-ripened cheese.</title>
        <authorList>
            <consortium name="US DOE Joint Genome Institute (JGI-PGF)"/>
            <person name="Walter F."/>
            <person name="Albersmeier A."/>
            <person name="Kalinowski J."/>
            <person name="Ruckert C."/>
        </authorList>
    </citation>
    <scope>NUCLEOTIDE SEQUENCE</scope>
    <source>
        <strain evidence="2">CGMCC 1.6293</strain>
    </source>
</reference>
<dbReference type="InterPro" id="IPR029063">
    <property type="entry name" value="SAM-dependent_MTases_sf"/>
</dbReference>
<dbReference type="AlphaFoldDB" id="A0A917SKX9"/>
<evidence type="ECO:0000259" key="1">
    <source>
        <dbReference type="Pfam" id="PF08241"/>
    </source>
</evidence>
<dbReference type="PANTHER" id="PTHR43591">
    <property type="entry name" value="METHYLTRANSFERASE"/>
    <property type="match status" value="1"/>
</dbReference>
<dbReference type="InterPro" id="IPR013216">
    <property type="entry name" value="Methyltransf_11"/>
</dbReference>
<evidence type="ECO:0000313" key="3">
    <source>
        <dbReference type="Proteomes" id="UP000649829"/>
    </source>
</evidence>
<comment type="caution">
    <text evidence="2">The sequence shown here is derived from an EMBL/GenBank/DDBJ whole genome shotgun (WGS) entry which is preliminary data.</text>
</comment>
<protein>
    <submittedName>
        <fullName evidence="2">Methyltransferase</fullName>
    </submittedName>
</protein>
<proteinExistence type="predicted"/>
<dbReference type="EMBL" id="BMLF01000001">
    <property type="protein sequence ID" value="GGL85744.1"/>
    <property type="molecule type" value="Genomic_DNA"/>
</dbReference>
<dbReference type="RefSeq" id="WP_028285403.1">
    <property type="nucleotide sequence ID" value="NZ_BMLF01000001.1"/>
</dbReference>
<name>A0A917SKX9_9RHOB</name>
<gene>
    <name evidence="2" type="ORF">GCM10011534_04530</name>
</gene>
<dbReference type="Pfam" id="PF08241">
    <property type="entry name" value="Methyltransf_11"/>
    <property type="match status" value="1"/>
</dbReference>
<dbReference type="CDD" id="cd02440">
    <property type="entry name" value="AdoMet_MTases"/>
    <property type="match status" value="1"/>
</dbReference>